<organism evidence="4">
    <name type="scientific">Salinimicrobium catena</name>
    <dbReference type="NCBI Taxonomy" id="390640"/>
    <lineage>
        <taxon>Bacteria</taxon>
        <taxon>Pseudomonadati</taxon>
        <taxon>Bacteroidota</taxon>
        <taxon>Flavobacteriia</taxon>
        <taxon>Flavobacteriales</taxon>
        <taxon>Flavobacteriaceae</taxon>
        <taxon>Salinimicrobium</taxon>
    </lineage>
</organism>
<gene>
    <name evidence="4" type="ORF">ENO10_00990</name>
</gene>
<dbReference type="PANTHER" id="PTHR38764:SF1">
    <property type="entry name" value="ACYL CARRIER PROTEIN PHOSPHODIESTERASE"/>
    <property type="match status" value="1"/>
</dbReference>
<dbReference type="EMBL" id="DSEE01000072">
    <property type="protein sequence ID" value="HER39779.1"/>
    <property type="molecule type" value="Genomic_DNA"/>
</dbReference>
<protein>
    <submittedName>
        <fullName evidence="4">DUF479 domain-containing protein</fullName>
    </submittedName>
</protein>
<comment type="caution">
    <text evidence="4">The sequence shown here is derived from an EMBL/GenBank/DDBJ whole genome shotgun (WGS) entry which is preliminary data.</text>
</comment>
<evidence type="ECO:0000256" key="1">
    <source>
        <dbReference type="ARBA" id="ARBA00022516"/>
    </source>
</evidence>
<name>A0A7C2M7G5_9FLAO</name>
<dbReference type="Proteomes" id="UP000885753">
    <property type="component" value="Unassembled WGS sequence"/>
</dbReference>
<reference evidence="4" key="1">
    <citation type="journal article" date="2020" name="mSystems">
        <title>Genome- and Community-Level Interaction Insights into Carbon Utilization and Element Cycling Functions of Hydrothermarchaeota in Hydrothermal Sediment.</title>
        <authorList>
            <person name="Zhou Z."/>
            <person name="Liu Y."/>
            <person name="Xu W."/>
            <person name="Pan J."/>
            <person name="Luo Z.H."/>
            <person name="Li M."/>
        </authorList>
    </citation>
    <scope>NUCLEOTIDE SEQUENCE [LARGE SCALE GENOMIC DNA]</scope>
    <source>
        <strain evidence="4">SpSt-1235</strain>
    </source>
</reference>
<keyword evidence="1" id="KW-0444">Lipid biosynthesis</keyword>
<dbReference type="InterPro" id="IPR007431">
    <property type="entry name" value="ACP_PD"/>
</dbReference>
<dbReference type="PANTHER" id="PTHR38764">
    <property type="entry name" value="ACYL CARRIER PROTEIN PHOSPHODIESTERASE"/>
    <property type="match status" value="1"/>
</dbReference>
<dbReference type="Pfam" id="PF04336">
    <property type="entry name" value="ACP_PD"/>
    <property type="match status" value="1"/>
</dbReference>
<keyword evidence="3" id="KW-0443">Lipid metabolism</keyword>
<proteinExistence type="predicted"/>
<dbReference type="AlphaFoldDB" id="A0A7C2M7G5"/>
<dbReference type="GO" id="GO:0006633">
    <property type="term" value="P:fatty acid biosynthetic process"/>
    <property type="evidence" value="ECO:0007669"/>
    <property type="project" value="InterPro"/>
</dbReference>
<dbReference type="PIRSF" id="PIRSF011489">
    <property type="entry name" value="DUF479"/>
    <property type="match status" value="1"/>
</dbReference>
<keyword evidence="2" id="KW-0378">Hydrolase</keyword>
<evidence type="ECO:0000256" key="2">
    <source>
        <dbReference type="ARBA" id="ARBA00022801"/>
    </source>
</evidence>
<dbReference type="GO" id="GO:0008770">
    <property type="term" value="F:[acyl-carrier-protein] phosphodiesterase activity"/>
    <property type="evidence" value="ECO:0007669"/>
    <property type="project" value="InterPro"/>
</dbReference>
<evidence type="ECO:0000313" key="4">
    <source>
        <dbReference type="EMBL" id="HER39779.1"/>
    </source>
</evidence>
<evidence type="ECO:0000256" key="3">
    <source>
        <dbReference type="ARBA" id="ARBA00023098"/>
    </source>
</evidence>
<sequence length="195" mass="23111">MNFLAHIFLSGKDEDLTIGNFIADSIKGKKYLNYPKGIQKGILLHRAIDYYTDTHPIVRKSTSRLFKNYSHYSAVIVDIFYDHFLASNWNRYSDVPLEEYIANFYLLLQKNFEVLPRTVQQFYPYMVEENWLLSYASIPGIQRILYQMNRRTGGRSKMDEAVKELKELYPEFEADFTAFFPDLQEFSKQKIKNLQ</sequence>
<accession>A0A7C2M7G5</accession>